<evidence type="ECO:0000313" key="4">
    <source>
        <dbReference type="Proteomes" id="UP000831947"/>
    </source>
</evidence>
<protein>
    <submittedName>
        <fullName evidence="3">DUF3042 family protein</fullName>
    </submittedName>
</protein>
<feature type="transmembrane region" description="Helical" evidence="2">
    <location>
        <begin position="6"/>
        <end position="29"/>
    </location>
</feature>
<proteinExistence type="predicted"/>
<keyword evidence="4" id="KW-1185">Reference proteome</keyword>
<dbReference type="Pfam" id="PF11240">
    <property type="entry name" value="DUF3042"/>
    <property type="match status" value="1"/>
</dbReference>
<keyword evidence="2" id="KW-1133">Transmembrane helix</keyword>
<dbReference type="EMBL" id="CP093365">
    <property type="protein sequence ID" value="UQS83390.1"/>
    <property type="molecule type" value="Genomic_DNA"/>
</dbReference>
<accession>A0ABY4PC98</accession>
<evidence type="ECO:0000256" key="2">
    <source>
        <dbReference type="SAM" id="Phobius"/>
    </source>
</evidence>
<name>A0ABY4PC98_9LACO</name>
<reference evidence="3 4" key="1">
    <citation type="journal article" date="2022" name="Int. J. Syst. Evol. Microbiol.">
        <title>Apilactobacillus apisilvae sp. nov., Nicolia spurrieriana gen. nov. sp. nov., Bombilactobacillus folatiphilus sp. nov. and Bombilactobacillus thymidiniphilus sp. nov., four new lactic acid bacterial isolates from stingless bees Tetragonula carbonaria and Austroplebeia australis.</title>
        <authorList>
            <person name="Oliphant S.A."/>
            <person name="Watson-Haigh N.S."/>
            <person name="Sumby K.M."/>
            <person name="Gardner J."/>
            <person name="Groom S."/>
            <person name="Jiranek V."/>
        </authorList>
    </citation>
    <scope>NUCLEOTIDE SEQUENCE [LARGE SCALE GENOMIC DNA]</scope>
    <source>
        <strain evidence="3 4">SG4_A1</strain>
    </source>
</reference>
<dbReference type="Proteomes" id="UP000831947">
    <property type="component" value="Chromosome"/>
</dbReference>
<keyword evidence="2" id="KW-0812">Transmembrane</keyword>
<keyword evidence="2" id="KW-0472">Membrane</keyword>
<organism evidence="3 4">
    <name type="scientific">Bombilactobacillus thymidiniphilus</name>
    <dbReference type="NCBI Taxonomy" id="2923363"/>
    <lineage>
        <taxon>Bacteria</taxon>
        <taxon>Bacillati</taxon>
        <taxon>Bacillota</taxon>
        <taxon>Bacilli</taxon>
        <taxon>Lactobacillales</taxon>
        <taxon>Lactobacillaceae</taxon>
        <taxon>Bombilactobacillus</taxon>
    </lineage>
</organism>
<dbReference type="RefSeq" id="WP_249512616.1">
    <property type="nucleotide sequence ID" value="NZ_CP093365.1"/>
</dbReference>
<feature type="compositionally biased region" description="Basic and acidic residues" evidence="1">
    <location>
        <begin position="39"/>
        <end position="49"/>
    </location>
</feature>
<feature type="region of interest" description="Disordered" evidence="1">
    <location>
        <begin position="39"/>
        <end position="63"/>
    </location>
</feature>
<dbReference type="InterPro" id="IPR021402">
    <property type="entry name" value="DUF3042"/>
</dbReference>
<sequence length="63" mass="6760">MTSKSGMISGIVVGAIVTAGAAVGSALMYRQKTIKPIKKQDNRIAENRKKANRKAHSAQSINY</sequence>
<gene>
    <name evidence="3" type="ORF">MOO47_06340</name>
</gene>
<evidence type="ECO:0000313" key="3">
    <source>
        <dbReference type="EMBL" id="UQS83390.1"/>
    </source>
</evidence>
<evidence type="ECO:0000256" key="1">
    <source>
        <dbReference type="SAM" id="MobiDB-lite"/>
    </source>
</evidence>